<keyword evidence="2 5" id="KW-0812">Transmembrane</keyword>
<dbReference type="Gene3D" id="1.20.1070.10">
    <property type="entry name" value="Rhodopsin 7-helix transmembrane proteins"/>
    <property type="match status" value="1"/>
</dbReference>
<evidence type="ECO:0000256" key="5">
    <source>
        <dbReference type="SAM" id="Phobius"/>
    </source>
</evidence>
<feature type="non-terminal residue" evidence="6">
    <location>
        <position position="1"/>
    </location>
</feature>
<feature type="non-terminal residue" evidence="6">
    <location>
        <position position="194"/>
    </location>
</feature>
<name>A0ABN8QWJ4_9CNID</name>
<keyword evidence="4 5" id="KW-0472">Membrane</keyword>
<keyword evidence="7" id="KW-1185">Reference proteome</keyword>
<feature type="transmembrane region" description="Helical" evidence="5">
    <location>
        <begin position="122"/>
        <end position="140"/>
    </location>
</feature>
<evidence type="ECO:0000256" key="4">
    <source>
        <dbReference type="ARBA" id="ARBA00023136"/>
    </source>
</evidence>
<evidence type="ECO:0000256" key="1">
    <source>
        <dbReference type="ARBA" id="ARBA00004141"/>
    </source>
</evidence>
<organism evidence="6 7">
    <name type="scientific">Porites lobata</name>
    <dbReference type="NCBI Taxonomy" id="104759"/>
    <lineage>
        <taxon>Eukaryota</taxon>
        <taxon>Metazoa</taxon>
        <taxon>Cnidaria</taxon>
        <taxon>Anthozoa</taxon>
        <taxon>Hexacorallia</taxon>
        <taxon>Scleractinia</taxon>
        <taxon>Fungiina</taxon>
        <taxon>Poritidae</taxon>
        <taxon>Porites</taxon>
    </lineage>
</organism>
<accession>A0ABN8QWJ4</accession>
<comment type="caution">
    <text evidence="6">The sequence shown here is derived from an EMBL/GenBank/DDBJ whole genome shotgun (WGS) entry which is preliminary data.</text>
</comment>
<evidence type="ECO:0000313" key="7">
    <source>
        <dbReference type="Proteomes" id="UP001159405"/>
    </source>
</evidence>
<sequence length="194" mass="21978">TETTLKEGRCLLDMEDVKIVEKQLGNLVMDIENENDPSGNHRKDFCARKYATFAGHCTPGVRIGFYSVYQQSGTSRIPAVIVGITAAIKPSTYDMESPLKEVICEPFNFTGRPERERKGLRSMLALLPLLGVTYILGYFLQFHIAVQYLFVLLNSTQGVTFTIFHYVFDDQESANTKKKTVTDMNTLLRYMEAN</sequence>
<comment type="subcellular location">
    <subcellularLocation>
        <location evidence="1">Membrane</location>
        <topology evidence="1">Multi-pass membrane protein</topology>
    </subcellularLocation>
</comment>
<evidence type="ECO:0000313" key="6">
    <source>
        <dbReference type="EMBL" id="CAH3171399.1"/>
    </source>
</evidence>
<feature type="transmembrane region" description="Helical" evidence="5">
    <location>
        <begin position="146"/>
        <end position="168"/>
    </location>
</feature>
<keyword evidence="3 5" id="KW-1133">Transmembrane helix</keyword>
<proteinExistence type="predicted"/>
<evidence type="ECO:0000256" key="3">
    <source>
        <dbReference type="ARBA" id="ARBA00022989"/>
    </source>
</evidence>
<dbReference type="Pfam" id="PF00002">
    <property type="entry name" value="7tm_2"/>
    <property type="match status" value="1"/>
</dbReference>
<evidence type="ECO:0000256" key="2">
    <source>
        <dbReference type="ARBA" id="ARBA00022692"/>
    </source>
</evidence>
<dbReference type="EMBL" id="CALNXK010000163">
    <property type="protein sequence ID" value="CAH3171399.1"/>
    <property type="molecule type" value="Genomic_DNA"/>
</dbReference>
<reference evidence="6 7" key="1">
    <citation type="submission" date="2022-05" db="EMBL/GenBank/DDBJ databases">
        <authorList>
            <consortium name="Genoscope - CEA"/>
            <person name="William W."/>
        </authorList>
    </citation>
    <scope>NUCLEOTIDE SEQUENCE [LARGE SCALE GENOMIC DNA]</scope>
</reference>
<dbReference type="InterPro" id="IPR000832">
    <property type="entry name" value="GPCR_2_secretin-like"/>
</dbReference>
<gene>
    <name evidence="6" type="ORF">PLOB_00011841</name>
</gene>
<dbReference type="Proteomes" id="UP001159405">
    <property type="component" value="Unassembled WGS sequence"/>
</dbReference>
<protein>
    <submittedName>
        <fullName evidence="6">Uncharacterized protein</fullName>
    </submittedName>
</protein>